<keyword evidence="1" id="KW-0812">Transmembrane</keyword>
<sequence>MGLSWAIYFSLLLWWSKVKLEQNMITSDNIVIICVPSLLYSPAQPAATIMLVVVIVVVVVAAAGALYSPHPHASKNVISITTVNRPGS</sequence>
<organism evidence="3">
    <name type="scientific">Octopus bimaculoides</name>
    <name type="common">California two-spotted octopus</name>
    <dbReference type="NCBI Taxonomy" id="37653"/>
    <lineage>
        <taxon>Eukaryota</taxon>
        <taxon>Metazoa</taxon>
        <taxon>Spiralia</taxon>
        <taxon>Lophotrochozoa</taxon>
        <taxon>Mollusca</taxon>
        <taxon>Cephalopoda</taxon>
        <taxon>Coleoidea</taxon>
        <taxon>Octopodiformes</taxon>
        <taxon>Octopoda</taxon>
        <taxon>Incirrata</taxon>
        <taxon>Octopodidae</taxon>
        <taxon>Octopus</taxon>
    </lineage>
</organism>
<keyword evidence="2" id="KW-0732">Signal</keyword>
<feature type="transmembrane region" description="Helical" evidence="1">
    <location>
        <begin position="46"/>
        <end position="67"/>
    </location>
</feature>
<proteinExistence type="predicted"/>
<feature type="signal peptide" evidence="2">
    <location>
        <begin position="1"/>
        <end position="20"/>
    </location>
</feature>
<keyword evidence="1" id="KW-1133">Transmembrane helix</keyword>
<evidence type="ECO:0000256" key="1">
    <source>
        <dbReference type="SAM" id="Phobius"/>
    </source>
</evidence>
<protein>
    <submittedName>
        <fullName evidence="3">Uncharacterized protein</fullName>
    </submittedName>
</protein>
<keyword evidence="1" id="KW-0472">Membrane</keyword>
<accession>A0A0L8GA12</accession>
<dbReference type="AlphaFoldDB" id="A0A0L8GA12"/>
<gene>
    <name evidence="3" type="ORF">OCBIM_22037175mg</name>
</gene>
<evidence type="ECO:0000256" key="2">
    <source>
        <dbReference type="SAM" id="SignalP"/>
    </source>
</evidence>
<dbReference type="EMBL" id="KQ422952">
    <property type="protein sequence ID" value="KOF73871.1"/>
    <property type="molecule type" value="Genomic_DNA"/>
</dbReference>
<evidence type="ECO:0000313" key="3">
    <source>
        <dbReference type="EMBL" id="KOF73871.1"/>
    </source>
</evidence>
<feature type="chain" id="PRO_5005582858" evidence="2">
    <location>
        <begin position="21"/>
        <end position="88"/>
    </location>
</feature>
<reference evidence="3" key="1">
    <citation type="submission" date="2015-07" db="EMBL/GenBank/DDBJ databases">
        <title>MeaNS - Measles Nucleotide Surveillance Program.</title>
        <authorList>
            <person name="Tran T."/>
            <person name="Druce J."/>
        </authorList>
    </citation>
    <scope>NUCLEOTIDE SEQUENCE</scope>
    <source>
        <strain evidence="3">UCB-OBI-ISO-001</strain>
        <tissue evidence="3">Gonad</tissue>
    </source>
</reference>
<name>A0A0L8GA12_OCTBM</name>